<feature type="domain" description="CBS" evidence="3">
    <location>
        <begin position="72"/>
        <end position="129"/>
    </location>
</feature>
<dbReference type="SMART" id="SM00116">
    <property type="entry name" value="CBS"/>
    <property type="match status" value="2"/>
</dbReference>
<dbReference type="InterPro" id="IPR051257">
    <property type="entry name" value="Diverse_CBS-Domain"/>
</dbReference>
<evidence type="ECO:0000259" key="3">
    <source>
        <dbReference type="PROSITE" id="PS51371"/>
    </source>
</evidence>
<dbReference type="RefSeq" id="WP_284033567.1">
    <property type="nucleotide sequence ID" value="NZ_CP126155.1"/>
</dbReference>
<dbReference type="SUPFAM" id="SSF54631">
    <property type="entry name" value="CBS-domain pair"/>
    <property type="match status" value="1"/>
</dbReference>
<feature type="domain" description="CBS" evidence="3">
    <location>
        <begin position="7"/>
        <end position="64"/>
    </location>
</feature>
<dbReference type="PROSITE" id="PS51371">
    <property type="entry name" value="CBS"/>
    <property type="match status" value="2"/>
</dbReference>
<evidence type="ECO:0000313" key="5">
    <source>
        <dbReference type="Proteomes" id="UP001596461"/>
    </source>
</evidence>
<dbReference type="PANTHER" id="PTHR43080:SF2">
    <property type="entry name" value="CBS DOMAIN-CONTAINING PROTEIN"/>
    <property type="match status" value="1"/>
</dbReference>
<dbReference type="EMBL" id="JBHTAH010000002">
    <property type="protein sequence ID" value="MFC7068625.1"/>
    <property type="molecule type" value="Genomic_DNA"/>
</dbReference>
<accession>A0ABD5W867</accession>
<sequence length="140" mass="14851">MTVSELMRTDVVTAGPDAAASDLAREMRDERVGSVVIVEGGRPTGIVTDRDLAVGVVAESADPERATARELMTAEPTTVPDDLGVFDLCDEFASARVRRLPVVADDGTLAGIVTLDDLHVMLVDEQSDLSRAVQASIPPY</sequence>
<name>A0ABD5W867_9EURY</name>
<keyword evidence="1 2" id="KW-0129">CBS domain</keyword>
<evidence type="ECO:0000256" key="2">
    <source>
        <dbReference type="PROSITE-ProRule" id="PRU00703"/>
    </source>
</evidence>
<dbReference type="InterPro" id="IPR000644">
    <property type="entry name" value="CBS_dom"/>
</dbReference>
<comment type="caution">
    <text evidence="4">The sequence shown here is derived from an EMBL/GenBank/DDBJ whole genome shotgun (WGS) entry which is preliminary data.</text>
</comment>
<organism evidence="4 5">
    <name type="scientific">Halobaculum lipolyticum</name>
    <dbReference type="NCBI Taxonomy" id="3032001"/>
    <lineage>
        <taxon>Archaea</taxon>
        <taxon>Methanobacteriati</taxon>
        <taxon>Methanobacteriota</taxon>
        <taxon>Stenosarchaea group</taxon>
        <taxon>Halobacteria</taxon>
        <taxon>Halobacteriales</taxon>
        <taxon>Haloferacaceae</taxon>
        <taxon>Halobaculum</taxon>
    </lineage>
</organism>
<protein>
    <submittedName>
        <fullName evidence="4">CBS domain-containing protein</fullName>
    </submittedName>
</protein>
<dbReference type="InterPro" id="IPR046342">
    <property type="entry name" value="CBS_dom_sf"/>
</dbReference>
<proteinExistence type="predicted"/>
<dbReference type="GeneID" id="81126857"/>
<gene>
    <name evidence="4" type="ORF">ACFQL9_03150</name>
</gene>
<dbReference type="Gene3D" id="3.10.580.10">
    <property type="entry name" value="CBS-domain"/>
    <property type="match status" value="1"/>
</dbReference>
<dbReference type="AlphaFoldDB" id="A0ABD5W867"/>
<dbReference type="Pfam" id="PF00571">
    <property type="entry name" value="CBS"/>
    <property type="match status" value="2"/>
</dbReference>
<dbReference type="Proteomes" id="UP001596461">
    <property type="component" value="Unassembled WGS sequence"/>
</dbReference>
<evidence type="ECO:0000313" key="4">
    <source>
        <dbReference type="EMBL" id="MFC7068625.1"/>
    </source>
</evidence>
<evidence type="ECO:0000256" key="1">
    <source>
        <dbReference type="ARBA" id="ARBA00023122"/>
    </source>
</evidence>
<keyword evidence="5" id="KW-1185">Reference proteome</keyword>
<reference evidence="4 5" key="1">
    <citation type="journal article" date="2019" name="Int. J. Syst. Evol. Microbiol.">
        <title>The Global Catalogue of Microorganisms (GCM) 10K type strain sequencing project: providing services to taxonomists for standard genome sequencing and annotation.</title>
        <authorList>
            <consortium name="The Broad Institute Genomics Platform"/>
            <consortium name="The Broad Institute Genome Sequencing Center for Infectious Disease"/>
            <person name="Wu L."/>
            <person name="Ma J."/>
        </authorList>
    </citation>
    <scope>NUCLEOTIDE SEQUENCE [LARGE SCALE GENOMIC DNA]</scope>
    <source>
        <strain evidence="4 5">DT31</strain>
    </source>
</reference>
<dbReference type="PANTHER" id="PTHR43080">
    <property type="entry name" value="CBS DOMAIN-CONTAINING PROTEIN CBSX3, MITOCHONDRIAL"/>
    <property type="match status" value="1"/>
</dbReference>